<accession>A0A4Y2DBQ3</accession>
<proteinExistence type="predicted"/>
<dbReference type="EMBL" id="BGPR01000300">
    <property type="protein sequence ID" value="GBM11557.1"/>
    <property type="molecule type" value="Genomic_DNA"/>
</dbReference>
<keyword evidence="3" id="KW-1185">Reference proteome</keyword>
<dbReference type="Proteomes" id="UP000499080">
    <property type="component" value="Unassembled WGS sequence"/>
</dbReference>
<dbReference type="AlphaFoldDB" id="A0A4Y2DBQ3"/>
<evidence type="ECO:0000313" key="2">
    <source>
        <dbReference type="EMBL" id="GBM12975.1"/>
    </source>
</evidence>
<reference evidence="2 3" key="1">
    <citation type="journal article" date="2019" name="Sci. Rep.">
        <title>Orb-weaving spider Araneus ventricosus genome elucidates the spidroin gene catalogue.</title>
        <authorList>
            <person name="Kono N."/>
            <person name="Nakamura H."/>
            <person name="Ohtoshi R."/>
            <person name="Moran D.A.P."/>
            <person name="Shinohara A."/>
            <person name="Yoshida Y."/>
            <person name="Fujiwara M."/>
            <person name="Mori M."/>
            <person name="Tomita M."/>
            <person name="Arakawa K."/>
        </authorList>
    </citation>
    <scope>NUCLEOTIDE SEQUENCE [LARGE SCALE GENOMIC DNA]</scope>
</reference>
<name>A0A4Y2DBQ3_ARAVE</name>
<comment type="caution">
    <text evidence="2">The sequence shown here is derived from an EMBL/GenBank/DDBJ whole genome shotgun (WGS) entry which is preliminary data.</text>
</comment>
<evidence type="ECO:0000313" key="1">
    <source>
        <dbReference type="EMBL" id="GBM11557.1"/>
    </source>
</evidence>
<organism evidence="2 3">
    <name type="scientific">Araneus ventricosus</name>
    <name type="common">Orbweaver spider</name>
    <name type="synonym">Epeira ventricosa</name>
    <dbReference type="NCBI Taxonomy" id="182803"/>
    <lineage>
        <taxon>Eukaryota</taxon>
        <taxon>Metazoa</taxon>
        <taxon>Ecdysozoa</taxon>
        <taxon>Arthropoda</taxon>
        <taxon>Chelicerata</taxon>
        <taxon>Arachnida</taxon>
        <taxon>Araneae</taxon>
        <taxon>Araneomorphae</taxon>
        <taxon>Entelegynae</taxon>
        <taxon>Araneoidea</taxon>
        <taxon>Araneidae</taxon>
        <taxon>Araneus</taxon>
    </lineage>
</organism>
<dbReference type="EMBL" id="BGPR01000322">
    <property type="protein sequence ID" value="GBM12975.1"/>
    <property type="molecule type" value="Genomic_DNA"/>
</dbReference>
<evidence type="ECO:0000313" key="3">
    <source>
        <dbReference type="Proteomes" id="UP000499080"/>
    </source>
</evidence>
<protein>
    <submittedName>
        <fullName evidence="2">Uncharacterized protein</fullName>
    </submittedName>
</protein>
<gene>
    <name evidence="2" type="ORF">AVEN_101849_1</name>
    <name evidence="1" type="ORF">AVEN_240689_1</name>
</gene>
<sequence length="88" mass="9895">MAGKRVLQRFSLEANPMNPTWQQNEVSRKCKNCGLISTRNGELSRLFYVTSRPVGKAISTEELKRVNQSLFGVLSTVQAGELIDTECY</sequence>